<gene>
    <name evidence="1" type="ORF">GCM10023307_31660</name>
</gene>
<evidence type="ECO:0000313" key="2">
    <source>
        <dbReference type="Proteomes" id="UP001499959"/>
    </source>
</evidence>
<organism evidence="1 2">
    <name type="scientific">Lysobacter hankyongensis</name>
    <dbReference type="NCBI Taxonomy" id="1176535"/>
    <lineage>
        <taxon>Bacteria</taxon>
        <taxon>Pseudomonadati</taxon>
        <taxon>Pseudomonadota</taxon>
        <taxon>Gammaproteobacteria</taxon>
        <taxon>Lysobacterales</taxon>
        <taxon>Lysobacteraceae</taxon>
        <taxon>Lysobacter</taxon>
    </lineage>
</organism>
<name>A0ABP9BZ18_9GAMM</name>
<accession>A0ABP9BZ18</accession>
<protein>
    <submittedName>
        <fullName evidence="1">Uncharacterized protein</fullName>
    </submittedName>
</protein>
<dbReference type="Proteomes" id="UP001499959">
    <property type="component" value="Unassembled WGS sequence"/>
</dbReference>
<keyword evidence="2" id="KW-1185">Reference proteome</keyword>
<comment type="caution">
    <text evidence="1">The sequence shown here is derived from an EMBL/GenBank/DDBJ whole genome shotgun (WGS) entry which is preliminary data.</text>
</comment>
<reference evidence="2" key="1">
    <citation type="journal article" date="2019" name="Int. J. Syst. Evol. Microbiol.">
        <title>The Global Catalogue of Microorganisms (GCM) 10K type strain sequencing project: providing services to taxonomists for standard genome sequencing and annotation.</title>
        <authorList>
            <consortium name="The Broad Institute Genomics Platform"/>
            <consortium name="The Broad Institute Genome Sequencing Center for Infectious Disease"/>
            <person name="Wu L."/>
            <person name="Ma J."/>
        </authorList>
    </citation>
    <scope>NUCLEOTIDE SEQUENCE [LARGE SCALE GENOMIC DNA]</scope>
    <source>
        <strain evidence="2">JCM 18204</strain>
    </source>
</reference>
<dbReference type="EMBL" id="BAABJE010000017">
    <property type="protein sequence ID" value="GAA4802596.1"/>
    <property type="molecule type" value="Genomic_DNA"/>
</dbReference>
<sequence>MIDALFSGKSLGNCQLTDQMIFFLVERLGLPSELSNLFYGKSVVIDCLRPKTVLGYATDYYLFRGITCDLVESVFMSVRLKKYMSSNTVVSLGEALAHMAGQANYLSAGGVRETVLRLSFRRAAGVTVVFCYSTVWLRNAAIMVEMLLDEFDFSEKCYELFSLCETSELMVSIDGLGQRKAVVSIRNGISFPQIMIPGVSFSAGESSDIKIFVHEEHLFPRECPLAYFGVLGSVSYSPMDNAAGYLLSPRGNPGDGAHKSIN</sequence>
<proteinExistence type="predicted"/>
<evidence type="ECO:0000313" key="1">
    <source>
        <dbReference type="EMBL" id="GAA4802596.1"/>
    </source>
</evidence>